<proteinExistence type="predicted"/>
<name>A0A6J4MSR8_9BACT</name>
<evidence type="ECO:0000313" key="2">
    <source>
        <dbReference type="EMBL" id="CAA9365761.1"/>
    </source>
</evidence>
<protein>
    <submittedName>
        <fullName evidence="2">Uncharacterized protein</fullName>
    </submittedName>
</protein>
<feature type="compositionally biased region" description="Basic and acidic residues" evidence="1">
    <location>
        <begin position="1"/>
        <end position="15"/>
    </location>
</feature>
<sequence>MPDDTKKLDSAKGESRSAGSGGGGGRLQLAAIGMEAEFQVHVDGELVKPENVFGSPRAFVRGNLMHRVGTSYHLPTGGAVYFDTGVIEVATPVIEIDRGCAARAGRSLWESVLYLREELDEWERREGRDVRLTGFSAHYNVSFELPQKEQVRSRTVRRLALLLSYILPVPVMLLATNRQSSGVGVRPRGDRIEVTVDFTPSASLMIATGTLIVGIVREVMKWRSFELEMLEEHNIPVIAGYKPMPHTSRKGWLARKDCYRQDPFAQDVDSPVWDTTDGRTLSLRSIAGLITKTFWHPIRRISDPWTFRLIGSVMRGRAPSLLDLDDRPAEYDDVGRLCTWDNLFPENELSRSRYERVLIRAISGQKLWMHGRRYTPTGMRGWSSVVFRADDDGSRHVFGIDYLLQHLRDWERPRTRGG</sequence>
<gene>
    <name evidence="2" type="ORF">AVDCRST_MAG89-4078</name>
</gene>
<organism evidence="2">
    <name type="scientific">uncultured Gemmatimonadota bacterium</name>
    <dbReference type="NCBI Taxonomy" id="203437"/>
    <lineage>
        <taxon>Bacteria</taxon>
        <taxon>Pseudomonadati</taxon>
        <taxon>Gemmatimonadota</taxon>
        <taxon>environmental samples</taxon>
    </lineage>
</organism>
<accession>A0A6J4MSR8</accession>
<dbReference type="EMBL" id="CADCTV010000854">
    <property type="protein sequence ID" value="CAA9365761.1"/>
    <property type="molecule type" value="Genomic_DNA"/>
</dbReference>
<evidence type="ECO:0000256" key="1">
    <source>
        <dbReference type="SAM" id="MobiDB-lite"/>
    </source>
</evidence>
<feature type="region of interest" description="Disordered" evidence="1">
    <location>
        <begin position="1"/>
        <end position="24"/>
    </location>
</feature>
<dbReference type="AlphaFoldDB" id="A0A6J4MSR8"/>
<reference evidence="2" key="1">
    <citation type="submission" date="2020-02" db="EMBL/GenBank/DDBJ databases">
        <authorList>
            <person name="Meier V. D."/>
        </authorList>
    </citation>
    <scope>NUCLEOTIDE SEQUENCE</scope>
    <source>
        <strain evidence="2">AVDCRST_MAG89</strain>
    </source>
</reference>